<organism evidence="5 6">
    <name type="scientific">Acidimicrobium ferrooxidans (strain DSM 10331 / JCM 15462 / NBRC 103882 / ICP)</name>
    <dbReference type="NCBI Taxonomy" id="525909"/>
    <lineage>
        <taxon>Bacteria</taxon>
        <taxon>Bacillati</taxon>
        <taxon>Actinomycetota</taxon>
        <taxon>Acidimicrobiia</taxon>
        <taxon>Acidimicrobiales</taxon>
        <taxon>Acidimicrobiaceae</taxon>
        <taxon>Acidimicrobium</taxon>
    </lineage>
</organism>
<name>C7LZ07_ACIFD</name>
<feature type="domain" description="AMP-binding enzyme C-terminal" evidence="4">
    <location>
        <begin position="440"/>
        <end position="516"/>
    </location>
</feature>
<keyword evidence="2 5" id="KW-0436">Ligase</keyword>
<dbReference type="RefSeq" id="WP_015798451.1">
    <property type="nucleotide sequence ID" value="NC_013124.1"/>
</dbReference>
<dbReference type="Gene3D" id="3.40.50.12780">
    <property type="entry name" value="N-terminal domain of ligase-like"/>
    <property type="match status" value="1"/>
</dbReference>
<dbReference type="STRING" id="525909.Afer_1027"/>
<comment type="similarity">
    <text evidence="1">Belongs to the ATP-dependent AMP-binding enzyme family.</text>
</comment>
<dbReference type="InterPro" id="IPR020845">
    <property type="entry name" value="AMP-binding_CS"/>
</dbReference>
<feature type="domain" description="AMP-dependent synthetase/ligase" evidence="3">
    <location>
        <begin position="22"/>
        <end position="390"/>
    </location>
</feature>
<dbReference type="InterPro" id="IPR000873">
    <property type="entry name" value="AMP-dep_synth/lig_dom"/>
</dbReference>
<dbReference type="InterPro" id="IPR045851">
    <property type="entry name" value="AMP-bd_C_sf"/>
</dbReference>
<dbReference type="InterPro" id="IPR042099">
    <property type="entry name" value="ANL_N_sf"/>
</dbReference>
<dbReference type="AlphaFoldDB" id="C7LZ07"/>
<protein>
    <submittedName>
        <fullName evidence="5">AMP-dependent synthetase and ligase</fullName>
    </submittedName>
</protein>
<evidence type="ECO:0000256" key="2">
    <source>
        <dbReference type="ARBA" id="ARBA00022598"/>
    </source>
</evidence>
<gene>
    <name evidence="5" type="ordered locus">Afer_1027</name>
</gene>
<dbReference type="KEGG" id="afo:Afer_1027"/>
<dbReference type="HOGENOM" id="CLU_000022_59_0_11"/>
<dbReference type="EMBL" id="CP001631">
    <property type="protein sequence ID" value="ACU53965.1"/>
    <property type="molecule type" value="Genomic_DNA"/>
</dbReference>
<dbReference type="GO" id="GO:0006631">
    <property type="term" value="P:fatty acid metabolic process"/>
    <property type="evidence" value="ECO:0007669"/>
    <property type="project" value="TreeGrafter"/>
</dbReference>
<dbReference type="Gene3D" id="3.30.300.30">
    <property type="match status" value="1"/>
</dbReference>
<proteinExistence type="inferred from homology"/>
<evidence type="ECO:0000259" key="4">
    <source>
        <dbReference type="Pfam" id="PF13193"/>
    </source>
</evidence>
<evidence type="ECO:0000259" key="3">
    <source>
        <dbReference type="Pfam" id="PF00501"/>
    </source>
</evidence>
<dbReference type="PANTHER" id="PTHR43201">
    <property type="entry name" value="ACYL-COA SYNTHETASE"/>
    <property type="match status" value="1"/>
</dbReference>
<dbReference type="SUPFAM" id="SSF56801">
    <property type="entry name" value="Acetyl-CoA synthetase-like"/>
    <property type="match status" value="1"/>
</dbReference>
<dbReference type="eggNOG" id="COG0318">
    <property type="taxonomic scope" value="Bacteria"/>
</dbReference>
<dbReference type="PANTHER" id="PTHR43201:SF5">
    <property type="entry name" value="MEDIUM-CHAIN ACYL-COA LIGASE ACSF2, MITOCHONDRIAL"/>
    <property type="match status" value="1"/>
</dbReference>
<evidence type="ECO:0000313" key="5">
    <source>
        <dbReference type="EMBL" id="ACU53965.1"/>
    </source>
</evidence>
<evidence type="ECO:0000256" key="1">
    <source>
        <dbReference type="ARBA" id="ARBA00006432"/>
    </source>
</evidence>
<evidence type="ECO:0000313" key="6">
    <source>
        <dbReference type="Proteomes" id="UP000000771"/>
    </source>
</evidence>
<dbReference type="GO" id="GO:0031956">
    <property type="term" value="F:medium-chain fatty acid-CoA ligase activity"/>
    <property type="evidence" value="ECO:0007669"/>
    <property type="project" value="TreeGrafter"/>
</dbReference>
<dbReference type="Pfam" id="PF00501">
    <property type="entry name" value="AMP-binding"/>
    <property type="match status" value="1"/>
</dbReference>
<dbReference type="Proteomes" id="UP000000771">
    <property type="component" value="Chromosome"/>
</dbReference>
<reference evidence="5 6" key="1">
    <citation type="journal article" date="2009" name="Stand. Genomic Sci.">
        <title>Complete genome sequence of Acidimicrobium ferrooxidans type strain (ICP).</title>
        <authorList>
            <person name="Clum A."/>
            <person name="Nolan M."/>
            <person name="Lang E."/>
            <person name="Glavina Del Rio T."/>
            <person name="Tice H."/>
            <person name="Copeland A."/>
            <person name="Cheng J.F."/>
            <person name="Lucas S."/>
            <person name="Chen F."/>
            <person name="Bruce D."/>
            <person name="Goodwin L."/>
            <person name="Pitluck S."/>
            <person name="Ivanova N."/>
            <person name="Mavrommatis K."/>
            <person name="Mikhailova N."/>
            <person name="Pati A."/>
            <person name="Chen A."/>
            <person name="Palaniappan K."/>
            <person name="Goker M."/>
            <person name="Spring S."/>
            <person name="Land M."/>
            <person name="Hauser L."/>
            <person name="Chang Y.J."/>
            <person name="Jeffries C.C."/>
            <person name="Chain P."/>
            <person name="Bristow J."/>
            <person name="Eisen J.A."/>
            <person name="Markowitz V."/>
            <person name="Hugenholtz P."/>
            <person name="Kyrpides N.C."/>
            <person name="Klenk H.P."/>
            <person name="Lapidus A."/>
        </authorList>
    </citation>
    <scope>NUCLEOTIDE SEQUENCE [LARGE SCALE GENOMIC DNA]</scope>
    <source>
        <strain evidence="6">DSM 10331 / JCM 15462 / NBRC 103882 / ICP</strain>
    </source>
</reference>
<accession>C7LZ07</accession>
<keyword evidence="6" id="KW-1185">Reference proteome</keyword>
<dbReference type="PROSITE" id="PS00455">
    <property type="entry name" value="AMP_BINDING"/>
    <property type="match status" value="1"/>
</dbReference>
<sequence length="539" mass="58250">MTSHDLERNLIQRVNVGDMLTRSAWRLGEKEAVIAGDERLTYRALNDRVNAFAHALLDAGYGRGTALLLISGNSIEFLVTYYACAKTGTVCVPINLAWGPNELAYVLGHARARGAVVEAQFVPLISGALAIAEHHDLVDVIVAPGTGAEWEPAPQGTWHTLDAFVDPNATSEPACFVDDRDPLTYLYTSGTTSAPKGVVSSHVAVYIESLTGPIVMHYSDADRSAVVMPLFHTAQLNGLTTGLLYLGGTVVLHRSFDAAALLASIERERITQIFLLPMMYRALIDHPDVSRRDLSSLRLGIYAMAPMAETDVKRVTEVLGCDLALGFGQTEMNPLTTVLLPEQQLSHAGAVGGAVPNVQVAIVNDAGELVPAYTRGEIVYRGPHAMQGYLHDEQATNEAFAGGWFHSGDVGYLDADGVLWFEDRRKDVIKTGGENVASLEVERALYGAEPRIDEVVVVGLPHAHWTEAVVAIVRPRPGSGLTETDVLAAARSALPGFKVPKAVILVDELPRTATGKVQKHLLRSQYRDYFATTAESERA</sequence>
<dbReference type="InterPro" id="IPR025110">
    <property type="entry name" value="AMP-bd_C"/>
</dbReference>
<dbReference type="OrthoDB" id="3172305at2"/>
<dbReference type="Pfam" id="PF13193">
    <property type="entry name" value="AMP-binding_C"/>
    <property type="match status" value="1"/>
</dbReference>